<sequence>MSSSTPTNPAIDFYLSEVDARIAEKQRELEKALEKSQNVRVHAETIQNFIGKLVLFCYSVEFFQFISIIIDYFDNASRYANFESRVKDFQAEIEEMDRQIQEKQREIDENRNFSRREEVQMAKLMEKLEKVTEERKQKERTLLKLYEEEGKTLEEDEDSDDEDSMSEDQNEACGRAEQQKFDGK</sequence>
<feature type="region of interest" description="Disordered" evidence="2">
    <location>
        <begin position="146"/>
        <end position="184"/>
    </location>
</feature>
<dbReference type="AlphaFoldDB" id="G0MCB2"/>
<dbReference type="EMBL" id="GL379789">
    <property type="protein sequence ID" value="EGT45798.1"/>
    <property type="molecule type" value="Genomic_DNA"/>
</dbReference>
<dbReference type="eggNOG" id="ENOG502TI5C">
    <property type="taxonomic scope" value="Eukaryota"/>
</dbReference>
<gene>
    <name evidence="3" type="ORF">CAEBREN_20741</name>
</gene>
<dbReference type="InParanoid" id="G0MCB2"/>
<dbReference type="HOGENOM" id="CLU_126169_0_0_1"/>
<dbReference type="Proteomes" id="UP000008068">
    <property type="component" value="Unassembled WGS sequence"/>
</dbReference>
<dbReference type="OrthoDB" id="5837998at2759"/>
<name>G0MCB2_CAEBE</name>
<feature type="compositionally biased region" description="Acidic residues" evidence="2">
    <location>
        <begin position="154"/>
        <end position="170"/>
    </location>
</feature>
<evidence type="ECO:0000256" key="2">
    <source>
        <dbReference type="SAM" id="MobiDB-lite"/>
    </source>
</evidence>
<evidence type="ECO:0000313" key="4">
    <source>
        <dbReference type="Proteomes" id="UP000008068"/>
    </source>
</evidence>
<organism evidence="4">
    <name type="scientific">Caenorhabditis brenneri</name>
    <name type="common">Nematode worm</name>
    <dbReference type="NCBI Taxonomy" id="135651"/>
    <lineage>
        <taxon>Eukaryota</taxon>
        <taxon>Metazoa</taxon>
        <taxon>Ecdysozoa</taxon>
        <taxon>Nematoda</taxon>
        <taxon>Chromadorea</taxon>
        <taxon>Rhabditida</taxon>
        <taxon>Rhabditina</taxon>
        <taxon>Rhabditomorpha</taxon>
        <taxon>Rhabditoidea</taxon>
        <taxon>Rhabditidae</taxon>
        <taxon>Peloderinae</taxon>
        <taxon>Caenorhabditis</taxon>
    </lineage>
</organism>
<keyword evidence="1" id="KW-0175">Coiled coil</keyword>
<reference evidence="4" key="1">
    <citation type="submission" date="2011-07" db="EMBL/GenBank/DDBJ databases">
        <authorList>
            <consortium name="Caenorhabditis brenneri Sequencing and Analysis Consortium"/>
            <person name="Wilson R.K."/>
        </authorList>
    </citation>
    <scope>NUCLEOTIDE SEQUENCE [LARGE SCALE GENOMIC DNA]</scope>
    <source>
        <strain evidence="4">PB2801</strain>
    </source>
</reference>
<keyword evidence="4" id="KW-1185">Reference proteome</keyword>
<feature type="coiled-coil region" evidence="1">
    <location>
        <begin position="15"/>
        <end position="42"/>
    </location>
</feature>
<proteinExistence type="predicted"/>
<evidence type="ECO:0000313" key="3">
    <source>
        <dbReference type="EMBL" id="EGT45798.1"/>
    </source>
</evidence>
<protein>
    <submittedName>
        <fullName evidence="3">Uncharacterized protein</fullName>
    </submittedName>
</protein>
<dbReference type="OMA" id="RYANFES"/>
<evidence type="ECO:0000256" key="1">
    <source>
        <dbReference type="SAM" id="Coils"/>
    </source>
</evidence>
<accession>G0MCB2</accession>